<dbReference type="AlphaFoldDB" id="A0A6D2I0P5"/>
<reference evidence="2" key="1">
    <citation type="submission" date="2020-01" db="EMBL/GenBank/DDBJ databases">
        <authorList>
            <person name="Mishra B."/>
        </authorList>
    </citation>
    <scope>NUCLEOTIDE SEQUENCE [LARGE SCALE GENOMIC DNA]</scope>
</reference>
<feature type="region of interest" description="Disordered" evidence="1">
    <location>
        <begin position="32"/>
        <end position="100"/>
    </location>
</feature>
<organism evidence="2 3">
    <name type="scientific">Microthlaspi erraticum</name>
    <dbReference type="NCBI Taxonomy" id="1685480"/>
    <lineage>
        <taxon>Eukaryota</taxon>
        <taxon>Viridiplantae</taxon>
        <taxon>Streptophyta</taxon>
        <taxon>Embryophyta</taxon>
        <taxon>Tracheophyta</taxon>
        <taxon>Spermatophyta</taxon>
        <taxon>Magnoliopsida</taxon>
        <taxon>eudicotyledons</taxon>
        <taxon>Gunneridae</taxon>
        <taxon>Pentapetalae</taxon>
        <taxon>rosids</taxon>
        <taxon>malvids</taxon>
        <taxon>Brassicales</taxon>
        <taxon>Brassicaceae</taxon>
        <taxon>Coluteocarpeae</taxon>
        <taxon>Microthlaspi</taxon>
    </lineage>
</organism>
<protein>
    <submittedName>
        <fullName evidence="2">Uncharacterized protein</fullName>
    </submittedName>
</protein>
<comment type="caution">
    <text evidence="2">The sequence shown here is derived from an EMBL/GenBank/DDBJ whole genome shotgun (WGS) entry which is preliminary data.</text>
</comment>
<name>A0A6D2I0P5_9BRAS</name>
<sequence length="132" mass="14731">MTLEQKPAKGTSLTEALTVDRHASSAKFLRRLYRENSAQPRSPAGRETIVSRSAKVTSVRLKSRPKFETDQPIIQHDRSDSAHDPTVRPIVPTDRANAAVDPKPVLKPDFIFSRPGLTLSRPKRPSTIYVAF</sequence>
<evidence type="ECO:0000256" key="1">
    <source>
        <dbReference type="SAM" id="MobiDB-lite"/>
    </source>
</evidence>
<proteinExistence type="predicted"/>
<feature type="compositionally biased region" description="Basic and acidic residues" evidence="1">
    <location>
        <begin position="65"/>
        <end position="86"/>
    </location>
</feature>
<dbReference type="Proteomes" id="UP000467841">
    <property type="component" value="Unassembled WGS sequence"/>
</dbReference>
<evidence type="ECO:0000313" key="3">
    <source>
        <dbReference type="Proteomes" id="UP000467841"/>
    </source>
</evidence>
<dbReference type="EMBL" id="CACVBM020000554">
    <property type="protein sequence ID" value="CAA7020480.1"/>
    <property type="molecule type" value="Genomic_DNA"/>
</dbReference>
<gene>
    <name evidence="2" type="ORF">MERR_LOCUS7715</name>
</gene>
<evidence type="ECO:0000313" key="2">
    <source>
        <dbReference type="EMBL" id="CAA7020480.1"/>
    </source>
</evidence>
<keyword evidence="3" id="KW-1185">Reference proteome</keyword>
<accession>A0A6D2I0P5</accession>